<proteinExistence type="predicted"/>
<comment type="caution">
    <text evidence="1">The sequence shown here is derived from an EMBL/GenBank/DDBJ whole genome shotgun (WGS) entry which is preliminary data.</text>
</comment>
<name>A0ACC2XTM4_9TREE</name>
<dbReference type="EMBL" id="JASBWV010000003">
    <property type="protein sequence ID" value="KAJ9126963.1"/>
    <property type="molecule type" value="Genomic_DNA"/>
</dbReference>
<gene>
    <name evidence="1" type="ORF">QFC24_001194</name>
</gene>
<evidence type="ECO:0000313" key="1">
    <source>
        <dbReference type="EMBL" id="KAJ9126963.1"/>
    </source>
</evidence>
<protein>
    <submittedName>
        <fullName evidence="1">Uncharacterized protein</fullName>
    </submittedName>
</protein>
<dbReference type="Proteomes" id="UP001234202">
    <property type="component" value="Unassembled WGS sequence"/>
</dbReference>
<accession>A0ACC2XTM4</accession>
<evidence type="ECO:0000313" key="2">
    <source>
        <dbReference type="Proteomes" id="UP001234202"/>
    </source>
</evidence>
<reference evidence="1" key="1">
    <citation type="submission" date="2023-04" db="EMBL/GenBank/DDBJ databases">
        <title>Draft Genome sequencing of Naganishia species isolated from polar environments using Oxford Nanopore Technology.</title>
        <authorList>
            <person name="Leo P."/>
            <person name="Venkateswaran K."/>
        </authorList>
    </citation>
    <scope>NUCLEOTIDE SEQUENCE</scope>
    <source>
        <strain evidence="1">DBVPG 5303</strain>
    </source>
</reference>
<sequence length="641" mass="68494">MDATQSSRKPTIVDLAESSARITRSRAVLPSSRNTHAERSHTGLSLAVKMVQCGSGGGGSDNTRRKLQDQSTVTPKTAPTGSSTSGKRNDMTSLRSLGVDGTRSREVSSRNHVEEGSRTRTPNVVSDGRYNVNDSMKISSRRLATPVNPSVMQTPSGVGKKPHQRSSSVVPVSVPAIGLNNVTASMRDTKHRSNALELPGGSPAMAKSTFSVGDSTTSSKLDVKALPTLTSPAISKRRNEDSTRTPGKQATPTVDIEGVQTRKMAKLSSVRTQRPPSEPTSITSARPVKRLEEAKSGPKSEKPVVDHQLGDRTSSATKSPRTGTMGPPLVVITKGTSGSGNHGAGTAPTTSRTTVMLTPSRPTSRIPRPDPSRRSMAGSLSTPITVKGTTITDSLQQQALGKSLSIKPTRKVSLLRDRELGVSTPLLGSASHMVVEEHLSDPMLDDLDVREATVTLSVILPVEEMAACSLDADSGRSPVSSEQKGEARKTSLANDGGPQDSAQLEEKPIQDFFESEADEVDAFGGKSVPVNNMASSNNRFESSLLTEVQQYQLELENLKQEKRELAARLEMSMQQTARAEIERKKAGIAKLFMDLATACQVELDRLQQERKNRACQAVVLGDTIHWALMGHSSKGAEVSGV</sequence>
<keyword evidence="2" id="KW-1185">Reference proteome</keyword>
<organism evidence="1 2">
    <name type="scientific">Naganishia onofrii</name>
    <dbReference type="NCBI Taxonomy" id="1851511"/>
    <lineage>
        <taxon>Eukaryota</taxon>
        <taxon>Fungi</taxon>
        <taxon>Dikarya</taxon>
        <taxon>Basidiomycota</taxon>
        <taxon>Agaricomycotina</taxon>
        <taxon>Tremellomycetes</taxon>
        <taxon>Filobasidiales</taxon>
        <taxon>Filobasidiaceae</taxon>
        <taxon>Naganishia</taxon>
    </lineage>
</organism>